<comment type="caution">
    <text evidence="2">The sequence shown here is derived from an EMBL/GenBank/DDBJ whole genome shotgun (WGS) entry which is preliminary data.</text>
</comment>
<reference evidence="2" key="1">
    <citation type="submission" date="2013-11" db="EMBL/GenBank/DDBJ databases">
        <title>Genome sequence of the fusiform rust pathogen reveals effectors for host alternation and coevolution with pine.</title>
        <authorList>
            <consortium name="DOE Joint Genome Institute"/>
            <person name="Smith K."/>
            <person name="Pendleton A."/>
            <person name="Kubisiak T."/>
            <person name="Anderson C."/>
            <person name="Salamov A."/>
            <person name="Aerts A."/>
            <person name="Riley R."/>
            <person name="Clum A."/>
            <person name="Lindquist E."/>
            <person name="Ence D."/>
            <person name="Campbell M."/>
            <person name="Kronenberg Z."/>
            <person name="Feau N."/>
            <person name="Dhillon B."/>
            <person name="Hamelin R."/>
            <person name="Burleigh J."/>
            <person name="Smith J."/>
            <person name="Yandell M."/>
            <person name="Nelson C."/>
            <person name="Grigoriev I."/>
            <person name="Davis J."/>
        </authorList>
    </citation>
    <scope>NUCLEOTIDE SEQUENCE</scope>
    <source>
        <strain evidence="2">G11</strain>
    </source>
</reference>
<dbReference type="GO" id="GO:0000307">
    <property type="term" value="C:cyclin-dependent protein kinase holoenzyme complex"/>
    <property type="evidence" value="ECO:0007669"/>
    <property type="project" value="TreeGrafter"/>
</dbReference>
<dbReference type="OrthoDB" id="2500577at2759"/>
<dbReference type="InterPro" id="IPR013922">
    <property type="entry name" value="Cyclin_PHO80-like"/>
</dbReference>
<name>A0A9P6T634_9BASI</name>
<dbReference type="PANTHER" id="PTHR15615:SF108">
    <property type="entry name" value="PROTEIN CNPPD1"/>
    <property type="match status" value="1"/>
</dbReference>
<proteinExistence type="predicted"/>
<evidence type="ECO:0000256" key="1">
    <source>
        <dbReference type="SAM" id="MobiDB-lite"/>
    </source>
</evidence>
<dbReference type="EMBL" id="MU167983">
    <property type="protein sequence ID" value="KAG0138998.1"/>
    <property type="molecule type" value="Genomic_DNA"/>
</dbReference>
<dbReference type="PANTHER" id="PTHR15615">
    <property type="match status" value="1"/>
</dbReference>
<organism evidence="2 3">
    <name type="scientific">Cronartium quercuum f. sp. fusiforme G11</name>
    <dbReference type="NCBI Taxonomy" id="708437"/>
    <lineage>
        <taxon>Eukaryota</taxon>
        <taxon>Fungi</taxon>
        <taxon>Dikarya</taxon>
        <taxon>Basidiomycota</taxon>
        <taxon>Pucciniomycotina</taxon>
        <taxon>Pucciniomycetes</taxon>
        <taxon>Pucciniales</taxon>
        <taxon>Coleosporiaceae</taxon>
        <taxon>Cronartium</taxon>
    </lineage>
</organism>
<gene>
    <name evidence="2" type="ORF">CROQUDRAFT_667052</name>
</gene>
<dbReference type="Gene3D" id="1.10.472.10">
    <property type="entry name" value="Cyclin-like"/>
    <property type="match status" value="1"/>
</dbReference>
<dbReference type="AlphaFoldDB" id="A0A9P6T634"/>
<feature type="compositionally biased region" description="Polar residues" evidence="1">
    <location>
        <begin position="73"/>
        <end position="84"/>
    </location>
</feature>
<dbReference type="GO" id="GO:0019901">
    <property type="term" value="F:protein kinase binding"/>
    <property type="evidence" value="ECO:0007669"/>
    <property type="project" value="InterPro"/>
</dbReference>
<accession>A0A9P6T634</accession>
<feature type="region of interest" description="Disordered" evidence="1">
    <location>
        <begin position="56"/>
        <end position="107"/>
    </location>
</feature>
<dbReference type="GO" id="GO:0016538">
    <property type="term" value="F:cyclin-dependent protein serine/threonine kinase regulator activity"/>
    <property type="evidence" value="ECO:0007669"/>
    <property type="project" value="TreeGrafter"/>
</dbReference>
<dbReference type="Proteomes" id="UP000886653">
    <property type="component" value="Unassembled WGS sequence"/>
</dbReference>
<dbReference type="GO" id="GO:0005634">
    <property type="term" value="C:nucleus"/>
    <property type="evidence" value="ECO:0007669"/>
    <property type="project" value="TreeGrafter"/>
</dbReference>
<sequence length="107" mass="11680">MDDTYSNKSWVIVGQGLFELKELNRMERELFSFLGLNCCVGGDELEEWCAEWCGPERRPARSSTGVPKLTAPGISQYTSSSPESSVGLPTPSSPPVAPPAWSLKSDE</sequence>
<evidence type="ECO:0000313" key="2">
    <source>
        <dbReference type="EMBL" id="KAG0138998.1"/>
    </source>
</evidence>
<protein>
    <submittedName>
        <fullName evidence="2">Uncharacterized protein</fullName>
    </submittedName>
</protein>
<evidence type="ECO:0000313" key="3">
    <source>
        <dbReference type="Proteomes" id="UP000886653"/>
    </source>
</evidence>
<keyword evidence="3" id="KW-1185">Reference proteome</keyword>